<protein>
    <submittedName>
        <fullName evidence="1">Uncharacterized protein</fullName>
    </submittedName>
</protein>
<reference evidence="1" key="1">
    <citation type="submission" date="2016-02" db="EMBL/GenBank/DDBJ databases">
        <title>WGS assembly of Manihot esculenta.</title>
        <authorList>
            <person name="Bredeson J.V."/>
            <person name="Prochnik S.E."/>
            <person name="Lyons J.B."/>
            <person name="Schmutz J."/>
            <person name="Grimwood J."/>
            <person name="Vrebalov J."/>
            <person name="Bart R.S."/>
            <person name="Amuge T."/>
            <person name="Ferguson M.E."/>
            <person name="Green R."/>
            <person name="Putnam N."/>
            <person name="Stites J."/>
            <person name="Rounsley S."/>
            <person name="Rokhsar D.S."/>
        </authorList>
    </citation>
    <scope>NUCLEOTIDE SEQUENCE [LARGE SCALE GENOMIC DNA]</scope>
    <source>
        <tissue evidence="1">Leaf</tissue>
    </source>
</reference>
<organism evidence="1">
    <name type="scientific">Manihot esculenta</name>
    <name type="common">Cassava</name>
    <name type="synonym">Jatropha manihot</name>
    <dbReference type="NCBI Taxonomy" id="3983"/>
    <lineage>
        <taxon>Eukaryota</taxon>
        <taxon>Viridiplantae</taxon>
        <taxon>Streptophyta</taxon>
        <taxon>Embryophyta</taxon>
        <taxon>Tracheophyta</taxon>
        <taxon>Spermatophyta</taxon>
        <taxon>Magnoliopsida</taxon>
        <taxon>eudicotyledons</taxon>
        <taxon>Gunneridae</taxon>
        <taxon>Pentapetalae</taxon>
        <taxon>rosids</taxon>
        <taxon>fabids</taxon>
        <taxon>Malpighiales</taxon>
        <taxon>Euphorbiaceae</taxon>
        <taxon>Crotonoideae</taxon>
        <taxon>Manihoteae</taxon>
        <taxon>Manihot</taxon>
    </lineage>
</organism>
<proteinExistence type="predicted"/>
<evidence type="ECO:0000313" key="1">
    <source>
        <dbReference type="EMBL" id="OAY60196.1"/>
    </source>
</evidence>
<sequence length="149" mass="16059">MQPIWNIAYRPVGLLISEKIAPDFTFSKLLLRKLCSPLLLVNVIPLSLEPIMSSLPLLNTSSLLSATEVPFVGIFISMSISSGSLQCLIAVSCSCNANSSPQTTSLIDGLSTPLSRKQLTATSANFLRQSEAIFPCRYGSIISSNIPLR</sequence>
<dbReference type="AlphaFoldDB" id="A0A2C9WJB1"/>
<name>A0A2C9WJB1_MANES</name>
<gene>
    <name evidence="1" type="ORF">MANES_01G093600</name>
</gene>
<dbReference type="EMBL" id="CM004387">
    <property type="protein sequence ID" value="OAY60196.1"/>
    <property type="molecule type" value="Genomic_DNA"/>
</dbReference>
<accession>A0A2C9WJB1</accession>